<dbReference type="Gramene" id="OGLUM01G28440.1">
    <property type="protein sequence ID" value="OGLUM01G28440.1"/>
    <property type="gene ID" value="OGLUM01G28440"/>
</dbReference>
<reference evidence="1" key="1">
    <citation type="submission" date="2013-08" db="EMBL/GenBank/DDBJ databases">
        <title>Oryza genome evolution.</title>
        <authorList>
            <person name="Wing R.A."/>
            <person name="Panaud O."/>
            <person name="Oliveira A.C."/>
        </authorList>
    </citation>
    <scope>NUCLEOTIDE SEQUENCE</scope>
</reference>
<organism evidence="1">
    <name type="scientific">Oryza glumipatula</name>
    <dbReference type="NCBI Taxonomy" id="40148"/>
    <lineage>
        <taxon>Eukaryota</taxon>
        <taxon>Viridiplantae</taxon>
        <taxon>Streptophyta</taxon>
        <taxon>Embryophyta</taxon>
        <taxon>Tracheophyta</taxon>
        <taxon>Spermatophyta</taxon>
        <taxon>Magnoliopsida</taxon>
        <taxon>Liliopsida</taxon>
        <taxon>Poales</taxon>
        <taxon>Poaceae</taxon>
        <taxon>BOP clade</taxon>
        <taxon>Oryzoideae</taxon>
        <taxon>Oryzeae</taxon>
        <taxon>Oryzinae</taxon>
        <taxon>Oryza</taxon>
    </lineage>
</organism>
<reference evidence="1" key="3">
    <citation type="submission" date="2018-05" db="EMBL/GenBank/DDBJ databases">
        <title>OgluRS3 (Oryza glumaepatula Reference Sequence Version 3).</title>
        <authorList>
            <person name="Zhang J."/>
            <person name="Kudrna D."/>
            <person name="Lee S."/>
            <person name="Talag J."/>
            <person name="Welchert J."/>
            <person name="Wing R.A."/>
        </authorList>
    </citation>
    <scope>NUCLEOTIDE SEQUENCE [LARGE SCALE GENOMIC DNA]</scope>
</reference>
<dbReference type="HOGENOM" id="CLU_181782_0_0_1"/>
<protein>
    <submittedName>
        <fullName evidence="1">Uncharacterized protein</fullName>
    </submittedName>
</protein>
<dbReference type="EnsemblPlants" id="OGLUM01G28440.1">
    <property type="protein sequence ID" value="OGLUM01G28440.1"/>
    <property type="gene ID" value="OGLUM01G28440"/>
</dbReference>
<accession>A0A0D9YCF3</accession>
<name>A0A0D9YCF3_9ORYZ</name>
<evidence type="ECO:0000313" key="1">
    <source>
        <dbReference type="EnsemblPlants" id="OGLUM01G28440.1"/>
    </source>
</evidence>
<reference evidence="1" key="2">
    <citation type="submission" date="2015-04" db="UniProtKB">
        <authorList>
            <consortium name="EnsemblPlants"/>
        </authorList>
    </citation>
    <scope>IDENTIFICATION</scope>
</reference>
<dbReference type="AlphaFoldDB" id="A0A0D9YCF3"/>
<proteinExistence type="predicted"/>
<sequence length="101" mass="10982">MIIGFVELGAASGLRAWPSQTTAHGRGMGLDRACLCVAERSTQTHEEKTENTVGMRSHALHATRRTRCHQLLEENCEHMVGPWEAGSIALHTNQTGTSTGQ</sequence>
<evidence type="ECO:0000313" key="2">
    <source>
        <dbReference type="Proteomes" id="UP000026961"/>
    </source>
</evidence>
<dbReference type="Proteomes" id="UP000026961">
    <property type="component" value="Chromosome 1"/>
</dbReference>
<keyword evidence="2" id="KW-1185">Reference proteome</keyword>